<proteinExistence type="predicted"/>
<organism evidence="4 5">
    <name type="scientific">Sarocladium strictum</name>
    <name type="common">Black bundle disease fungus</name>
    <name type="synonym">Acremonium strictum</name>
    <dbReference type="NCBI Taxonomy" id="5046"/>
    <lineage>
        <taxon>Eukaryota</taxon>
        <taxon>Fungi</taxon>
        <taxon>Dikarya</taxon>
        <taxon>Ascomycota</taxon>
        <taxon>Pezizomycotina</taxon>
        <taxon>Sordariomycetes</taxon>
        <taxon>Hypocreomycetidae</taxon>
        <taxon>Hypocreales</taxon>
        <taxon>Sarocladiaceae</taxon>
        <taxon>Sarocladium</taxon>
    </lineage>
</organism>
<protein>
    <recommendedName>
        <fullName evidence="3">NmrA-like domain-containing protein</fullName>
    </recommendedName>
</protein>
<evidence type="ECO:0000313" key="4">
    <source>
        <dbReference type="EMBL" id="KAK0385484.1"/>
    </source>
</evidence>
<dbReference type="InterPro" id="IPR051609">
    <property type="entry name" value="NmrA/Isoflavone_reductase-like"/>
</dbReference>
<reference evidence="4" key="1">
    <citation type="submission" date="2022-10" db="EMBL/GenBank/DDBJ databases">
        <title>Determination and structural analysis of whole genome sequence of Sarocladium strictum F4-1.</title>
        <authorList>
            <person name="Hu L."/>
            <person name="Jiang Y."/>
        </authorList>
    </citation>
    <scope>NUCLEOTIDE SEQUENCE</scope>
    <source>
        <strain evidence="4">F4-1</strain>
    </source>
</reference>
<keyword evidence="2" id="KW-0560">Oxidoreductase</keyword>
<dbReference type="Gene3D" id="3.90.25.10">
    <property type="entry name" value="UDP-galactose 4-epimerase, domain 1"/>
    <property type="match status" value="1"/>
</dbReference>
<dbReference type="CDD" id="cd05259">
    <property type="entry name" value="PCBER_SDR_a"/>
    <property type="match status" value="1"/>
</dbReference>
<dbReference type="InterPro" id="IPR008030">
    <property type="entry name" value="NmrA-like"/>
</dbReference>
<dbReference type="SUPFAM" id="SSF51735">
    <property type="entry name" value="NAD(P)-binding Rossmann-fold domains"/>
    <property type="match status" value="1"/>
</dbReference>
<dbReference type="Pfam" id="PF05368">
    <property type="entry name" value="NmrA"/>
    <property type="match status" value="1"/>
</dbReference>
<comment type="caution">
    <text evidence="4">The sequence shown here is derived from an EMBL/GenBank/DDBJ whole genome shotgun (WGS) entry which is preliminary data.</text>
</comment>
<keyword evidence="5" id="KW-1185">Reference proteome</keyword>
<evidence type="ECO:0000259" key="3">
    <source>
        <dbReference type="Pfam" id="PF05368"/>
    </source>
</evidence>
<keyword evidence="1" id="KW-0521">NADP</keyword>
<dbReference type="PANTHER" id="PTHR47706:SF9">
    <property type="entry name" value="NMRA-LIKE DOMAIN-CONTAINING PROTEIN-RELATED"/>
    <property type="match status" value="1"/>
</dbReference>
<dbReference type="GO" id="GO:0016491">
    <property type="term" value="F:oxidoreductase activity"/>
    <property type="evidence" value="ECO:0007669"/>
    <property type="project" value="UniProtKB-KW"/>
</dbReference>
<dbReference type="EMBL" id="JAPDFR010000006">
    <property type="protein sequence ID" value="KAK0385484.1"/>
    <property type="molecule type" value="Genomic_DNA"/>
</dbReference>
<dbReference type="Proteomes" id="UP001175261">
    <property type="component" value="Unassembled WGS sequence"/>
</dbReference>
<dbReference type="AlphaFoldDB" id="A0AA39GEG7"/>
<name>A0AA39GEG7_SARSR</name>
<evidence type="ECO:0000256" key="1">
    <source>
        <dbReference type="ARBA" id="ARBA00022857"/>
    </source>
</evidence>
<dbReference type="InterPro" id="IPR045312">
    <property type="entry name" value="PCBER-like"/>
</dbReference>
<feature type="domain" description="NmrA-like" evidence="3">
    <location>
        <begin position="7"/>
        <end position="246"/>
    </location>
</feature>
<gene>
    <name evidence="4" type="ORF">NLU13_6664</name>
</gene>
<dbReference type="InterPro" id="IPR036291">
    <property type="entry name" value="NAD(P)-bd_dom_sf"/>
</dbReference>
<evidence type="ECO:0000256" key="2">
    <source>
        <dbReference type="ARBA" id="ARBA00023002"/>
    </source>
</evidence>
<sequence>MSTQPLKKVCLVGANGNVGAPLLSALEADGNFEVSVLRRSNSSSSKTKTNVAEIIVSPDLTLEELTDALKGQDVVIASFPLKDVNQHLRLVEAAFRAGVRRFIPADFGSCDAASEWAQETLKLYRDKTLVREKLEKLAASSAKDGGNFTWTAIICGHFFDFGLRSGLLHFDLEKKTAQILDGGNTKASASTLHRVAEATIRVLQKSQETANRALYIQSFCLTQLELLAALEKVTGSKWKVEDLESKSFMAREKAKADAGDHAAVEEVVYVIGTLEADWRSKADFAMQLLELEDEDLDYVLTQVIAGHNASHGSSV</sequence>
<dbReference type="Gene3D" id="3.40.50.720">
    <property type="entry name" value="NAD(P)-binding Rossmann-like Domain"/>
    <property type="match status" value="1"/>
</dbReference>
<evidence type="ECO:0000313" key="5">
    <source>
        <dbReference type="Proteomes" id="UP001175261"/>
    </source>
</evidence>
<dbReference type="PANTHER" id="PTHR47706">
    <property type="entry name" value="NMRA-LIKE FAMILY PROTEIN"/>
    <property type="match status" value="1"/>
</dbReference>
<accession>A0AA39GEG7</accession>